<dbReference type="STRING" id="1236973.JCM9157_2573"/>
<feature type="transmembrane region" description="Helical" evidence="1">
    <location>
        <begin position="204"/>
        <end position="226"/>
    </location>
</feature>
<organism evidence="2 3">
    <name type="scientific">Halalkalibacter akibai (strain ATCC 43226 / DSM 21942 / CIP 109018 / JCM 9157 / 1139)</name>
    <name type="common">Bacillus akibai</name>
    <dbReference type="NCBI Taxonomy" id="1236973"/>
    <lineage>
        <taxon>Bacteria</taxon>
        <taxon>Bacillati</taxon>
        <taxon>Bacillota</taxon>
        <taxon>Bacilli</taxon>
        <taxon>Bacillales</taxon>
        <taxon>Bacillaceae</taxon>
        <taxon>Halalkalibacter</taxon>
    </lineage>
</organism>
<feature type="transmembrane region" description="Helical" evidence="1">
    <location>
        <begin position="723"/>
        <end position="749"/>
    </location>
</feature>
<protein>
    <submittedName>
        <fullName evidence="2">RND multidrug efflux transporter</fullName>
    </submittedName>
</protein>
<dbReference type="AlphaFoldDB" id="W4QTI6"/>
<dbReference type="SUPFAM" id="SSF82693">
    <property type="entry name" value="Multidrug efflux transporter AcrB pore domain, PN1, PN2, PC1 and PC2 subdomains"/>
    <property type="match status" value="1"/>
</dbReference>
<dbReference type="Pfam" id="PF00873">
    <property type="entry name" value="ACR_tran"/>
    <property type="match status" value="1"/>
</dbReference>
<dbReference type="GO" id="GO:0005886">
    <property type="term" value="C:plasma membrane"/>
    <property type="evidence" value="ECO:0007669"/>
    <property type="project" value="TreeGrafter"/>
</dbReference>
<evidence type="ECO:0000256" key="1">
    <source>
        <dbReference type="SAM" id="Phobius"/>
    </source>
</evidence>
<feature type="transmembrane region" description="Helical" evidence="1">
    <location>
        <begin position="616"/>
        <end position="639"/>
    </location>
</feature>
<dbReference type="InterPro" id="IPR001036">
    <property type="entry name" value="Acrflvin-R"/>
</dbReference>
<dbReference type="eggNOG" id="COG0841">
    <property type="taxonomic scope" value="Bacteria"/>
</dbReference>
<keyword evidence="1" id="KW-0472">Membrane</keyword>
<gene>
    <name evidence="2" type="ORF">JCM9157_2573</name>
</gene>
<keyword evidence="3" id="KW-1185">Reference proteome</keyword>
<dbReference type="Gene3D" id="3.30.70.1440">
    <property type="entry name" value="Multidrug efflux transporter AcrB pore domain"/>
    <property type="match status" value="1"/>
</dbReference>
<dbReference type="RefSeq" id="WP_268870943.1">
    <property type="nucleotide sequence ID" value="NZ_BAUV01000018.1"/>
</dbReference>
<feature type="transmembrane region" description="Helical" evidence="1">
    <location>
        <begin position="127"/>
        <end position="151"/>
    </location>
</feature>
<dbReference type="SUPFAM" id="SSF82866">
    <property type="entry name" value="Multidrug efflux transporter AcrB transmembrane domain"/>
    <property type="match status" value="2"/>
</dbReference>
<keyword evidence="1" id="KW-1133">Transmembrane helix</keyword>
<feature type="transmembrane region" description="Helical" evidence="1">
    <location>
        <begin position="265"/>
        <end position="284"/>
    </location>
</feature>
<dbReference type="PANTHER" id="PTHR32063:SF0">
    <property type="entry name" value="SWARMING MOTILITY PROTEIN SWRC"/>
    <property type="match status" value="1"/>
</dbReference>
<dbReference type="GO" id="GO:0042910">
    <property type="term" value="F:xenobiotic transmembrane transporter activity"/>
    <property type="evidence" value="ECO:0007669"/>
    <property type="project" value="TreeGrafter"/>
</dbReference>
<feature type="transmembrane region" description="Helical" evidence="1">
    <location>
        <begin position="75"/>
        <end position="94"/>
    </location>
</feature>
<proteinExistence type="predicted"/>
<dbReference type="EMBL" id="BAUV01000018">
    <property type="protein sequence ID" value="GAE35465.1"/>
    <property type="molecule type" value="Genomic_DNA"/>
</dbReference>
<dbReference type="InterPro" id="IPR027463">
    <property type="entry name" value="AcrB_DN_DC_subdom"/>
</dbReference>
<reference evidence="2 3" key="1">
    <citation type="journal article" date="2014" name="Genome Announc.">
        <title>Draft Genome Sequences of Three Alkaliphilic Bacillus Strains, Bacillus wakoensis JCM 9140T, Bacillus akibai JCM 9157T, and Bacillus hemicellulosilyticus JCM 9152T.</title>
        <authorList>
            <person name="Yuki M."/>
            <person name="Oshima K."/>
            <person name="Suda W."/>
            <person name="Oshida Y."/>
            <person name="Kitamura K."/>
            <person name="Iida T."/>
            <person name="Hattori M."/>
            <person name="Ohkuma M."/>
        </authorList>
    </citation>
    <scope>NUCLEOTIDE SEQUENCE [LARGE SCALE GENOMIC DNA]</scope>
    <source>
        <strain evidence="2 3">JCM 9157</strain>
    </source>
</reference>
<name>W4QTI6_HALA3</name>
<dbReference type="Proteomes" id="UP000018896">
    <property type="component" value="Unassembled WGS sequence"/>
</dbReference>
<dbReference type="Gene3D" id="3.30.2090.10">
    <property type="entry name" value="Multidrug efflux transporter AcrB TolC docking domain, DN and DC subdomains"/>
    <property type="match status" value="2"/>
</dbReference>
<feature type="transmembrane region" description="Helical" evidence="1">
    <location>
        <begin position="172"/>
        <end position="192"/>
    </location>
</feature>
<dbReference type="Gene3D" id="3.30.70.1320">
    <property type="entry name" value="Multidrug efflux transporter AcrB pore domain like"/>
    <property type="match status" value="1"/>
</dbReference>
<accession>W4QTI6</accession>
<feature type="transmembrane region" description="Helical" evidence="1">
    <location>
        <begin position="692"/>
        <end position="711"/>
    </location>
</feature>
<evidence type="ECO:0000313" key="3">
    <source>
        <dbReference type="Proteomes" id="UP000018896"/>
    </source>
</evidence>
<sequence length="763" mass="83057">MSIKETTASVNQQSYLNGNPAVGLSVLKASGTNTVTVARKINQELKQLETLLPTGVEIRSIFDQSRFIEQSIRAVAWNIVIGGLLAAFVLYIFLRNVRSTLIIGFSIPISIMTTFLFLYFYGETLNILTLGGLALGVGMMVDNAIVILENIYRKRQLGERKKRSSIQGTNEIGGAIVASTLTTVVVFLPIVFVEGLAAQLFKPLAITVAFSLLASLITALIIVPLLTSTFMKVNDDTSAFQKGFERSRTFYEKVLKKALAKPKTVLLTTFILLALSAACVPFLGTEFLPAQDQSFISVDVRLPAGSSLDMTYETTLEVDNQLKLIPEIDLAFLTVGGTDNFTIGAGSQVNRASYSILLKEINERHRSDLIIAEEIRKLLRTIPNADISVSASDTGFSDNPISITVKGADLRTLKRVSDDIITSISKVEGVREPKSNYTEGNPEVTVTINRQAAASFGIGSAQIASTIGNATKGLVATRLARDGDEINVRLLVEDRYTASVNHLEQLLIDTPTGERIPLSTIAQVERGQGPSSIRRADRLREVTVRADLLNRDLGSVIHDIENILKEEVRPTLPSGYRITFGGQNEQMNDAFFKLGGAIVLAIVLVYMVMAGRFESFFYPFIIMFSVPVTAIGVILGLFITNQPLGVGSLIGILILTGIVVNNAIVLVDYINTLKTEGNSSYNAIIQAGPTRLRPILMTALTTILGLIPLTLGFGEGTEVQQPMAIVIVFGLAASTFITLILIPVVYYLADNYKNKKREVVIEH</sequence>
<dbReference type="PRINTS" id="PR00702">
    <property type="entry name" value="ACRIFLAVINRP"/>
</dbReference>
<dbReference type="PANTHER" id="PTHR32063">
    <property type="match status" value="1"/>
</dbReference>
<feature type="transmembrane region" description="Helical" evidence="1">
    <location>
        <begin position="590"/>
        <end position="609"/>
    </location>
</feature>
<dbReference type="Gene3D" id="3.30.70.1430">
    <property type="entry name" value="Multidrug efflux transporter AcrB pore domain"/>
    <property type="match status" value="1"/>
</dbReference>
<feature type="transmembrane region" description="Helical" evidence="1">
    <location>
        <begin position="101"/>
        <end position="121"/>
    </location>
</feature>
<keyword evidence="1" id="KW-0812">Transmembrane</keyword>
<dbReference type="Gene3D" id="1.20.1640.10">
    <property type="entry name" value="Multidrug efflux transporter AcrB transmembrane domain"/>
    <property type="match status" value="2"/>
</dbReference>
<comment type="caution">
    <text evidence="2">The sequence shown here is derived from an EMBL/GenBank/DDBJ whole genome shotgun (WGS) entry which is preliminary data.</text>
</comment>
<dbReference type="SUPFAM" id="SSF82714">
    <property type="entry name" value="Multidrug efflux transporter AcrB TolC docking domain, DN and DC subdomains"/>
    <property type="match status" value="1"/>
</dbReference>
<feature type="transmembrane region" description="Helical" evidence="1">
    <location>
        <begin position="645"/>
        <end position="671"/>
    </location>
</feature>
<evidence type="ECO:0000313" key="2">
    <source>
        <dbReference type="EMBL" id="GAE35465.1"/>
    </source>
</evidence>